<evidence type="ECO:0000256" key="2">
    <source>
        <dbReference type="ARBA" id="ARBA00022692"/>
    </source>
</evidence>
<keyword evidence="9" id="KW-1185">Reference proteome</keyword>
<dbReference type="InterPro" id="IPR011701">
    <property type="entry name" value="MFS"/>
</dbReference>
<keyword evidence="4 6" id="KW-0472">Membrane</keyword>
<dbReference type="PROSITE" id="PS50850">
    <property type="entry name" value="MFS"/>
    <property type="match status" value="1"/>
</dbReference>
<dbReference type="VEuPathDB" id="FungiDB:F4678DRAFT_292265"/>
<feature type="transmembrane region" description="Helical" evidence="6">
    <location>
        <begin position="249"/>
        <end position="267"/>
    </location>
</feature>
<feature type="transmembrane region" description="Helical" evidence="6">
    <location>
        <begin position="323"/>
        <end position="352"/>
    </location>
</feature>
<dbReference type="Gene3D" id="1.20.1250.20">
    <property type="entry name" value="MFS general substrate transporter like domains"/>
    <property type="match status" value="1"/>
</dbReference>
<feature type="transmembrane region" description="Helical" evidence="6">
    <location>
        <begin position="221"/>
        <end position="242"/>
    </location>
</feature>
<evidence type="ECO:0000256" key="6">
    <source>
        <dbReference type="SAM" id="Phobius"/>
    </source>
</evidence>
<protein>
    <recommendedName>
        <fullName evidence="7">Major facilitator superfamily (MFS) profile domain-containing protein</fullName>
    </recommendedName>
</protein>
<name>A0A9W8N5N3_9PEZI</name>
<feature type="transmembrane region" description="Helical" evidence="6">
    <location>
        <begin position="373"/>
        <end position="394"/>
    </location>
</feature>
<gene>
    <name evidence="8" type="ORF">NPX13_g10126</name>
</gene>
<evidence type="ECO:0000259" key="7">
    <source>
        <dbReference type="PROSITE" id="PS50850"/>
    </source>
</evidence>
<feature type="transmembrane region" description="Helical" evidence="6">
    <location>
        <begin position="406"/>
        <end position="427"/>
    </location>
</feature>
<dbReference type="SUPFAM" id="SSF103473">
    <property type="entry name" value="MFS general substrate transporter"/>
    <property type="match status" value="1"/>
</dbReference>
<comment type="subcellular location">
    <subcellularLocation>
        <location evidence="1">Membrane</location>
        <topology evidence="1">Multi-pass membrane protein</topology>
    </subcellularLocation>
</comment>
<evidence type="ECO:0000256" key="3">
    <source>
        <dbReference type="ARBA" id="ARBA00022989"/>
    </source>
</evidence>
<feature type="transmembrane region" description="Helical" evidence="6">
    <location>
        <begin position="129"/>
        <end position="148"/>
    </location>
</feature>
<proteinExistence type="predicted"/>
<evidence type="ECO:0000313" key="8">
    <source>
        <dbReference type="EMBL" id="KAJ3556486.1"/>
    </source>
</evidence>
<dbReference type="GO" id="GO:0005886">
    <property type="term" value="C:plasma membrane"/>
    <property type="evidence" value="ECO:0007669"/>
    <property type="project" value="TreeGrafter"/>
</dbReference>
<sequence>MCYENKISAQPTTSESVSSQKQTIGGVTSRGSPNDISSTKRKGRKKMADTSDSDDVVQAKVESVEKVGDKASVDFNFDQDPENPYNWPKWRKNVQLAAAAIVAFAGSVGTSIISPAHQQLIDEFGVSSTVAFLPLTTYVLALGLGPVIGGPLSETAGRKAVFIVAASVGGLFALGAGFTTSFAGLCVLRFFAGFAYGPSLSIGSGFLAETYTPAERGLPSLLWILSPFLGPGLGPVLGVFLVDRMGWRWTQFTLVFFSVFSLIWVLIGSESYHPPPSRRHTSTILNHRPSPTSSYDGYRTYRRPALPIRCIYFRRPFQFLRRVYGFTLVQSGLVFLAVALGCVIGAINIWLCGKLFYQPQVRRFPPHQVPPEYRLLPAMIGSVALPISIFILAWTTRPSISPAVPIVAIVIFSVGNINLFVSALQYIGDVYHRSNVANATSANSLARYGLAAVFLSDISDGMQLG</sequence>
<feature type="domain" description="Major facilitator superfamily (MFS) profile" evidence="7">
    <location>
        <begin position="95"/>
        <end position="465"/>
    </location>
</feature>
<keyword evidence="2 6" id="KW-0812">Transmembrane</keyword>
<dbReference type="GO" id="GO:0015606">
    <property type="term" value="F:spermidine transmembrane transporter activity"/>
    <property type="evidence" value="ECO:0007669"/>
    <property type="project" value="TreeGrafter"/>
</dbReference>
<evidence type="ECO:0000256" key="4">
    <source>
        <dbReference type="ARBA" id="ARBA00023136"/>
    </source>
</evidence>
<reference evidence="8" key="1">
    <citation type="submission" date="2022-07" db="EMBL/GenBank/DDBJ databases">
        <title>Genome Sequence of Xylaria arbuscula.</title>
        <authorList>
            <person name="Buettner E."/>
        </authorList>
    </citation>
    <scope>NUCLEOTIDE SEQUENCE</scope>
    <source>
        <strain evidence="8">VT107</strain>
    </source>
</reference>
<dbReference type="PANTHER" id="PTHR23502:SF38">
    <property type="entry name" value="POLYAMINE TRANSPORTER 4"/>
    <property type="match status" value="1"/>
</dbReference>
<comment type="caution">
    <text evidence="8">The sequence shown here is derived from an EMBL/GenBank/DDBJ whole genome shotgun (WGS) entry which is preliminary data.</text>
</comment>
<dbReference type="GO" id="GO:0000297">
    <property type="term" value="F:spermine transmembrane transporter activity"/>
    <property type="evidence" value="ECO:0007669"/>
    <property type="project" value="TreeGrafter"/>
</dbReference>
<feature type="transmembrane region" description="Helical" evidence="6">
    <location>
        <begin position="160"/>
        <end position="191"/>
    </location>
</feature>
<dbReference type="EMBL" id="JANPWZ010002733">
    <property type="protein sequence ID" value="KAJ3556486.1"/>
    <property type="molecule type" value="Genomic_DNA"/>
</dbReference>
<keyword evidence="3 6" id="KW-1133">Transmembrane helix</keyword>
<dbReference type="AlphaFoldDB" id="A0A9W8N5N3"/>
<dbReference type="InterPro" id="IPR036259">
    <property type="entry name" value="MFS_trans_sf"/>
</dbReference>
<dbReference type="Proteomes" id="UP001148614">
    <property type="component" value="Unassembled WGS sequence"/>
</dbReference>
<feature type="region of interest" description="Disordered" evidence="5">
    <location>
        <begin position="1"/>
        <end position="57"/>
    </location>
</feature>
<dbReference type="PANTHER" id="PTHR23502">
    <property type="entry name" value="MAJOR FACILITATOR SUPERFAMILY"/>
    <property type="match status" value="1"/>
</dbReference>
<feature type="compositionally biased region" description="Polar residues" evidence="5">
    <location>
        <begin position="7"/>
        <end position="37"/>
    </location>
</feature>
<dbReference type="InterPro" id="IPR020846">
    <property type="entry name" value="MFS_dom"/>
</dbReference>
<evidence type="ECO:0000256" key="1">
    <source>
        <dbReference type="ARBA" id="ARBA00004141"/>
    </source>
</evidence>
<organism evidence="8 9">
    <name type="scientific">Xylaria arbuscula</name>
    <dbReference type="NCBI Taxonomy" id="114810"/>
    <lineage>
        <taxon>Eukaryota</taxon>
        <taxon>Fungi</taxon>
        <taxon>Dikarya</taxon>
        <taxon>Ascomycota</taxon>
        <taxon>Pezizomycotina</taxon>
        <taxon>Sordariomycetes</taxon>
        <taxon>Xylariomycetidae</taxon>
        <taxon>Xylariales</taxon>
        <taxon>Xylariaceae</taxon>
        <taxon>Xylaria</taxon>
    </lineage>
</organism>
<evidence type="ECO:0000256" key="5">
    <source>
        <dbReference type="SAM" id="MobiDB-lite"/>
    </source>
</evidence>
<accession>A0A9W8N5N3</accession>
<dbReference type="Pfam" id="PF07690">
    <property type="entry name" value="MFS_1"/>
    <property type="match status" value="1"/>
</dbReference>
<feature type="transmembrane region" description="Helical" evidence="6">
    <location>
        <begin position="96"/>
        <end position="117"/>
    </location>
</feature>
<evidence type="ECO:0000313" key="9">
    <source>
        <dbReference type="Proteomes" id="UP001148614"/>
    </source>
</evidence>